<dbReference type="SUPFAM" id="SSF159245">
    <property type="entry name" value="AttH-like"/>
    <property type="match status" value="1"/>
</dbReference>
<evidence type="ECO:0008006" key="3">
    <source>
        <dbReference type="Google" id="ProtNLM"/>
    </source>
</evidence>
<reference evidence="1 2" key="1">
    <citation type="submission" date="2022-12" db="EMBL/GenBank/DDBJ databases">
        <title>Microbacterium terricola strain KV-448 chromosome, complete genome.</title>
        <authorList>
            <person name="Oshima T."/>
            <person name="Moriya T."/>
            <person name="Bessho Y."/>
        </authorList>
    </citation>
    <scope>NUCLEOTIDE SEQUENCE [LARGE SCALE GENOMIC DNA]</scope>
    <source>
        <strain evidence="1 2">KV-448</strain>
    </source>
</reference>
<accession>A0ABM8E220</accession>
<dbReference type="Proteomes" id="UP001317779">
    <property type="component" value="Chromosome"/>
</dbReference>
<organism evidence="1 2">
    <name type="scientific">Microbacterium terricola</name>
    <dbReference type="NCBI Taxonomy" id="344163"/>
    <lineage>
        <taxon>Bacteria</taxon>
        <taxon>Bacillati</taxon>
        <taxon>Actinomycetota</taxon>
        <taxon>Actinomycetes</taxon>
        <taxon>Micrococcales</taxon>
        <taxon>Microbacteriaceae</taxon>
        <taxon>Microbacterium</taxon>
    </lineage>
</organism>
<keyword evidence="2" id="KW-1185">Reference proteome</keyword>
<name>A0ABM8E220_9MICO</name>
<dbReference type="PANTHER" id="PTHR35309:SF4">
    <property type="entry name" value="TOCOPHEROL CYCLASE"/>
    <property type="match status" value="1"/>
</dbReference>
<proteinExistence type="predicted"/>
<dbReference type="EMBL" id="AP027141">
    <property type="protein sequence ID" value="BDV31771.1"/>
    <property type="molecule type" value="Genomic_DNA"/>
</dbReference>
<evidence type="ECO:0000313" key="1">
    <source>
        <dbReference type="EMBL" id="BDV31771.1"/>
    </source>
</evidence>
<dbReference type="InterPro" id="IPR025893">
    <property type="entry name" value="Tocopherol_cyclase"/>
</dbReference>
<sequence>MRSPVAFVRGARHPEAFHGRGVRRGFFEGWYVKLVSADRAQRWAVIPGVFRGVGESGETDEAFVQVLDGLTGRSWYHRFAPGEFHASDREFDVTVGGNRFTAQGVTLDLPQLRGRIEYTTPLVPWPVTLREPGIMGWYGLVPFMECFHGIVSFGHALAGELDVEGTPRSFHGGRGYIEKDWGKAFPAGYVWMASNHIDRSTELREQVDAAEEASLIASVAIIPWLRGSFRGSIVGFRHSGRLHKWTTYNRSTERLLTIDDDRVRWQVDGPDGVLELDAERVRGGLLHAPLRTAMHQRVEETLDARIRLRHLAPDGTVLIEGVAECAGLEVYGDTERLLAL</sequence>
<dbReference type="Pfam" id="PF14249">
    <property type="entry name" value="Tocopherol_cycl"/>
    <property type="match status" value="1"/>
</dbReference>
<dbReference type="RefSeq" id="WP_263797644.1">
    <property type="nucleotide sequence ID" value="NZ_AP027141.1"/>
</dbReference>
<gene>
    <name evidence="1" type="ORF">Microterr_24310</name>
</gene>
<evidence type="ECO:0000313" key="2">
    <source>
        <dbReference type="Proteomes" id="UP001317779"/>
    </source>
</evidence>
<protein>
    <recommendedName>
        <fullName evidence="3">Tocopherol cyclase</fullName>
    </recommendedName>
</protein>
<dbReference type="PANTHER" id="PTHR35309">
    <property type="match status" value="1"/>
</dbReference>